<name>A0A8J6LI96_TENMO</name>
<dbReference type="Proteomes" id="UP000719412">
    <property type="component" value="Unassembled WGS sequence"/>
</dbReference>
<gene>
    <name evidence="1" type="ORF">GEV33_008166</name>
</gene>
<keyword evidence="2" id="KW-1185">Reference proteome</keyword>
<dbReference type="AlphaFoldDB" id="A0A8J6LI96"/>
<accession>A0A8J6LI96</accession>
<reference evidence="1" key="1">
    <citation type="journal article" date="2020" name="J Insects Food Feed">
        <title>The yellow mealworm (Tenebrio molitor) genome: a resource for the emerging insects as food and feed industry.</title>
        <authorList>
            <person name="Eriksson T."/>
            <person name="Andere A."/>
            <person name="Kelstrup H."/>
            <person name="Emery V."/>
            <person name="Picard C."/>
        </authorList>
    </citation>
    <scope>NUCLEOTIDE SEQUENCE</scope>
    <source>
        <strain evidence="1">Stoneville</strain>
        <tissue evidence="1">Whole head</tissue>
    </source>
</reference>
<evidence type="ECO:0000313" key="1">
    <source>
        <dbReference type="EMBL" id="KAH0814626.1"/>
    </source>
</evidence>
<evidence type="ECO:0000313" key="2">
    <source>
        <dbReference type="Proteomes" id="UP000719412"/>
    </source>
</evidence>
<sequence>MQPAIHQEKNPDIYRFDVRLFVAMYCGLHFLFRRAHYSWQKVLSGLLKKEIWKFDSSKMSAFIASLKSLAHTSALLRDNNKPLCIEVAKCIANHFEIQADLYFLVKEWNPRCYAELKIDTDSDLETWQANDAVLLDRSSAVDISYPKFPERFC</sequence>
<proteinExistence type="predicted"/>
<dbReference type="EMBL" id="JABDTM020024097">
    <property type="protein sequence ID" value="KAH0814626.1"/>
    <property type="molecule type" value="Genomic_DNA"/>
</dbReference>
<protein>
    <submittedName>
        <fullName evidence="1">Uncharacterized protein</fullName>
    </submittedName>
</protein>
<comment type="caution">
    <text evidence="1">The sequence shown here is derived from an EMBL/GenBank/DDBJ whole genome shotgun (WGS) entry which is preliminary data.</text>
</comment>
<organism evidence="1 2">
    <name type="scientific">Tenebrio molitor</name>
    <name type="common">Yellow mealworm beetle</name>
    <dbReference type="NCBI Taxonomy" id="7067"/>
    <lineage>
        <taxon>Eukaryota</taxon>
        <taxon>Metazoa</taxon>
        <taxon>Ecdysozoa</taxon>
        <taxon>Arthropoda</taxon>
        <taxon>Hexapoda</taxon>
        <taxon>Insecta</taxon>
        <taxon>Pterygota</taxon>
        <taxon>Neoptera</taxon>
        <taxon>Endopterygota</taxon>
        <taxon>Coleoptera</taxon>
        <taxon>Polyphaga</taxon>
        <taxon>Cucujiformia</taxon>
        <taxon>Tenebrionidae</taxon>
        <taxon>Tenebrio</taxon>
    </lineage>
</organism>
<reference evidence="1" key="2">
    <citation type="submission" date="2021-08" db="EMBL/GenBank/DDBJ databases">
        <authorList>
            <person name="Eriksson T."/>
        </authorList>
    </citation>
    <scope>NUCLEOTIDE SEQUENCE</scope>
    <source>
        <strain evidence="1">Stoneville</strain>
        <tissue evidence="1">Whole head</tissue>
    </source>
</reference>